<dbReference type="SUPFAM" id="SSF56672">
    <property type="entry name" value="DNA/RNA polymerases"/>
    <property type="match status" value="1"/>
</dbReference>
<gene>
    <name evidence="2" type="ORF">PF004_g17364</name>
</gene>
<comment type="caution">
    <text evidence="2">The sequence shown here is derived from an EMBL/GenBank/DDBJ whole genome shotgun (WGS) entry which is preliminary data.</text>
</comment>
<dbReference type="EMBL" id="QXGC01001296">
    <property type="protein sequence ID" value="KAE9206189.1"/>
    <property type="molecule type" value="Genomic_DNA"/>
</dbReference>
<evidence type="ECO:0000313" key="3">
    <source>
        <dbReference type="Proteomes" id="UP000476176"/>
    </source>
</evidence>
<dbReference type="InterPro" id="IPR043502">
    <property type="entry name" value="DNA/RNA_pol_sf"/>
</dbReference>
<sequence>MDRVPGFICRLLKSLYGLKQAPNIWNKTLHAKLLAMGFERTESDYGLYMLKEENEVKLLLTVYVDDLLLMGPRDLCTKVTASLQETFELTTMGNITYLLGVEILINRPRREIVYCQRQSVHDVLKRFHMENELTTMGNITYLLGVEILINRPRREIVYCQRQSVHDVLKRFHMENCNGCATPEAVSESTAVVPPTSDYLSY</sequence>
<dbReference type="Pfam" id="PF07727">
    <property type="entry name" value="RVT_2"/>
    <property type="match status" value="1"/>
</dbReference>
<accession>A0A6G0NFM9</accession>
<proteinExistence type="predicted"/>
<dbReference type="AlphaFoldDB" id="A0A6G0NFM9"/>
<organism evidence="2 3">
    <name type="scientific">Phytophthora fragariae</name>
    <dbReference type="NCBI Taxonomy" id="53985"/>
    <lineage>
        <taxon>Eukaryota</taxon>
        <taxon>Sar</taxon>
        <taxon>Stramenopiles</taxon>
        <taxon>Oomycota</taxon>
        <taxon>Peronosporomycetes</taxon>
        <taxon>Peronosporales</taxon>
        <taxon>Peronosporaceae</taxon>
        <taxon>Phytophthora</taxon>
    </lineage>
</organism>
<reference evidence="2 3" key="1">
    <citation type="submission" date="2018-09" db="EMBL/GenBank/DDBJ databases">
        <title>Genomic investigation of the strawberry pathogen Phytophthora fragariae indicates pathogenicity is determined by transcriptional variation in three key races.</title>
        <authorList>
            <person name="Adams T.M."/>
            <person name="Armitage A.D."/>
            <person name="Sobczyk M.K."/>
            <person name="Bates H.J."/>
            <person name="Dunwell J.M."/>
            <person name="Nellist C.F."/>
            <person name="Harrison R.J."/>
        </authorList>
    </citation>
    <scope>NUCLEOTIDE SEQUENCE [LARGE SCALE GENOMIC DNA]</scope>
    <source>
        <strain evidence="2 3">BC-23</strain>
    </source>
</reference>
<feature type="domain" description="Reverse transcriptase Ty1/copia-type" evidence="1">
    <location>
        <begin position="5"/>
        <end position="132"/>
    </location>
</feature>
<protein>
    <recommendedName>
        <fullName evidence="1">Reverse transcriptase Ty1/copia-type domain-containing protein</fullName>
    </recommendedName>
</protein>
<evidence type="ECO:0000259" key="1">
    <source>
        <dbReference type="Pfam" id="PF07727"/>
    </source>
</evidence>
<dbReference type="Proteomes" id="UP000476176">
    <property type="component" value="Unassembled WGS sequence"/>
</dbReference>
<name>A0A6G0NFM9_9STRA</name>
<evidence type="ECO:0000313" key="2">
    <source>
        <dbReference type="EMBL" id="KAE9206189.1"/>
    </source>
</evidence>
<dbReference type="InterPro" id="IPR013103">
    <property type="entry name" value="RVT_2"/>
</dbReference>